<evidence type="ECO:0000313" key="9">
    <source>
        <dbReference type="EMBL" id="OMH85078.1"/>
    </source>
</evidence>
<proteinExistence type="predicted"/>
<dbReference type="GO" id="GO:0006376">
    <property type="term" value="P:mRNA splice site recognition"/>
    <property type="evidence" value="ECO:0007669"/>
    <property type="project" value="TreeGrafter"/>
</dbReference>
<keyword evidence="4" id="KW-0508">mRNA splicing</keyword>
<gene>
    <name evidence="9" type="ORF">AX774_g1404</name>
</gene>
<evidence type="ECO:0000256" key="5">
    <source>
        <dbReference type="ARBA" id="ARBA00023242"/>
    </source>
</evidence>
<evidence type="ECO:0000313" key="10">
    <source>
        <dbReference type="Proteomes" id="UP000188320"/>
    </source>
</evidence>
<protein>
    <submittedName>
        <fullName evidence="9">Poly(U)-binding-splicing factor PUF60</fullName>
    </submittedName>
</protein>
<feature type="domain" description="RRM" evidence="8">
    <location>
        <begin position="262"/>
        <end position="343"/>
    </location>
</feature>
<dbReference type="InterPro" id="IPR000504">
    <property type="entry name" value="RRM_dom"/>
</dbReference>
<dbReference type="InterPro" id="IPR035979">
    <property type="entry name" value="RBD_domain_sf"/>
</dbReference>
<dbReference type="GO" id="GO:0071013">
    <property type="term" value="C:catalytic step 2 spliceosome"/>
    <property type="evidence" value="ECO:0007669"/>
    <property type="project" value="TreeGrafter"/>
</dbReference>
<evidence type="ECO:0000256" key="2">
    <source>
        <dbReference type="ARBA" id="ARBA00022664"/>
    </source>
</evidence>
<accession>A0A1R1PVV1</accession>
<dbReference type="AlphaFoldDB" id="A0A1R1PVV1"/>
<dbReference type="InterPro" id="IPR003954">
    <property type="entry name" value="RRM_euk-type"/>
</dbReference>
<dbReference type="InterPro" id="IPR012677">
    <property type="entry name" value="Nucleotide-bd_a/b_plait_sf"/>
</dbReference>
<dbReference type="Pfam" id="PF00076">
    <property type="entry name" value="RRM_1"/>
    <property type="match status" value="2"/>
</dbReference>
<comment type="caution">
    <text evidence="9">The sequence shown here is derived from an EMBL/GenBank/DDBJ whole genome shotgun (WGS) entry which is preliminary data.</text>
</comment>
<sequence>MDVRILATLSRIYVGSINFEMTDEHLRKIFSEYGAVKNISMSIDRNTGKHMGFGFIDFDVPESASLALENMTGKILAGSEEDLSSMFLHFGAIKKCVLSPNMLTRKHRGWGYIEFESAEIAAGVLSTMDRFKLVNQELRVRECVVGGELGEGMAILDSLPQPVLPLKVFTEKAVAGSSFGDKEQPEASNSEQAHSAQPSAYTSAAIDTKAMGQAALNVAAKLSAPLHSTDLDSVANEENLHISSKQRYSIMQKLSRGEEAMAVMFLSNTATPEEIDEDFAEDIYLESKKYGDIEKIEVRVDDQNHDVKVFVVYRSIHDAKNAVSVFDQRWFGGRKVAASIYDYEKLRSEPNPATDVYPRNQ</sequence>
<evidence type="ECO:0000256" key="7">
    <source>
        <dbReference type="SAM" id="MobiDB-lite"/>
    </source>
</evidence>
<organism evidence="9 10">
    <name type="scientific">Zancudomyces culisetae</name>
    <name type="common">Gut fungus</name>
    <name type="synonym">Smittium culisetae</name>
    <dbReference type="NCBI Taxonomy" id="1213189"/>
    <lineage>
        <taxon>Eukaryota</taxon>
        <taxon>Fungi</taxon>
        <taxon>Fungi incertae sedis</taxon>
        <taxon>Zoopagomycota</taxon>
        <taxon>Kickxellomycotina</taxon>
        <taxon>Harpellomycetes</taxon>
        <taxon>Harpellales</taxon>
        <taxon>Legeriomycetaceae</taxon>
        <taxon>Zancudomyces</taxon>
    </lineage>
</organism>
<evidence type="ECO:0000259" key="8">
    <source>
        <dbReference type="PROSITE" id="PS50102"/>
    </source>
</evidence>
<dbReference type="PANTHER" id="PTHR47330">
    <property type="entry name" value="POLY(U)-BINDING-SPLICING FACTOR PUF60-B-RELATED"/>
    <property type="match status" value="1"/>
</dbReference>
<evidence type="ECO:0000256" key="1">
    <source>
        <dbReference type="ARBA" id="ARBA00004123"/>
    </source>
</evidence>
<feature type="domain" description="RRM" evidence="8">
    <location>
        <begin position="10"/>
        <end position="78"/>
    </location>
</feature>
<evidence type="ECO:0000256" key="6">
    <source>
        <dbReference type="PROSITE-ProRule" id="PRU00176"/>
    </source>
</evidence>
<feature type="domain" description="RRM" evidence="8">
    <location>
        <begin position="79"/>
        <end position="141"/>
    </location>
</feature>
<dbReference type="Proteomes" id="UP000188320">
    <property type="component" value="Unassembled WGS sequence"/>
</dbReference>
<dbReference type="GO" id="GO:0071011">
    <property type="term" value="C:precatalytic spliceosome"/>
    <property type="evidence" value="ECO:0007669"/>
    <property type="project" value="TreeGrafter"/>
</dbReference>
<dbReference type="SMART" id="SM00361">
    <property type="entry name" value="RRM_1"/>
    <property type="match status" value="1"/>
</dbReference>
<keyword evidence="2" id="KW-0507">mRNA processing</keyword>
<dbReference type="InterPro" id="IPR051974">
    <property type="entry name" value="PUF60_regulator"/>
</dbReference>
<feature type="region of interest" description="Disordered" evidence="7">
    <location>
        <begin position="178"/>
        <end position="201"/>
    </location>
</feature>
<dbReference type="FunFam" id="3.30.70.330:FF:000382">
    <property type="entry name" value="G-patch domain-containing protein"/>
    <property type="match status" value="1"/>
</dbReference>
<dbReference type="GO" id="GO:0000380">
    <property type="term" value="P:alternative mRNA splicing, via spliceosome"/>
    <property type="evidence" value="ECO:0007669"/>
    <property type="project" value="TreeGrafter"/>
</dbReference>
<dbReference type="SUPFAM" id="SSF54928">
    <property type="entry name" value="RNA-binding domain, RBD"/>
    <property type="match status" value="2"/>
</dbReference>
<dbReference type="EMBL" id="LSSK01000113">
    <property type="protein sequence ID" value="OMH85078.1"/>
    <property type="molecule type" value="Genomic_DNA"/>
</dbReference>
<keyword evidence="3 6" id="KW-0694">RNA-binding</keyword>
<evidence type="ECO:0000256" key="3">
    <source>
        <dbReference type="ARBA" id="ARBA00022884"/>
    </source>
</evidence>
<keyword evidence="5" id="KW-0539">Nucleus</keyword>
<comment type="subcellular location">
    <subcellularLocation>
        <location evidence="1">Nucleus</location>
    </subcellularLocation>
</comment>
<dbReference type="Gene3D" id="3.30.70.330">
    <property type="match status" value="3"/>
</dbReference>
<dbReference type="PANTHER" id="PTHR47330:SF1">
    <property type="entry name" value="POLY(U)-BINDING-SPLICING FACTOR PUF60"/>
    <property type="match status" value="1"/>
</dbReference>
<dbReference type="OrthoDB" id="5411533at2759"/>
<dbReference type="GO" id="GO:0000381">
    <property type="term" value="P:regulation of alternative mRNA splicing, via spliceosome"/>
    <property type="evidence" value="ECO:0007669"/>
    <property type="project" value="TreeGrafter"/>
</dbReference>
<feature type="compositionally biased region" description="Polar residues" evidence="7">
    <location>
        <begin position="186"/>
        <end position="201"/>
    </location>
</feature>
<evidence type="ECO:0000256" key="4">
    <source>
        <dbReference type="ARBA" id="ARBA00023187"/>
    </source>
</evidence>
<dbReference type="SMART" id="SM00360">
    <property type="entry name" value="RRM"/>
    <property type="match status" value="3"/>
</dbReference>
<name>A0A1R1PVV1_ZANCU</name>
<reference evidence="10" key="1">
    <citation type="submission" date="2017-01" db="EMBL/GenBank/DDBJ databases">
        <authorList>
            <person name="Wang Y."/>
            <person name="White M."/>
            <person name="Kvist S."/>
            <person name="Moncalvo J.-M."/>
        </authorList>
    </citation>
    <scope>NUCLEOTIDE SEQUENCE [LARGE SCALE GENOMIC DNA]</scope>
    <source>
        <strain evidence="10">COL-18-3</strain>
    </source>
</reference>
<keyword evidence="10" id="KW-1185">Reference proteome</keyword>
<dbReference type="PROSITE" id="PS50102">
    <property type="entry name" value="RRM"/>
    <property type="match status" value="3"/>
</dbReference>
<dbReference type="GO" id="GO:0003723">
    <property type="term" value="F:RNA binding"/>
    <property type="evidence" value="ECO:0007669"/>
    <property type="project" value="UniProtKB-UniRule"/>
</dbReference>